<dbReference type="EMBL" id="BOQP01000050">
    <property type="protein sequence ID" value="GIM82146.1"/>
    <property type="molecule type" value="Genomic_DNA"/>
</dbReference>
<reference evidence="1" key="1">
    <citation type="submission" date="2021-03" db="EMBL/GenBank/DDBJ databases">
        <title>Whole genome shotgun sequence of Actinoplanes consettensis NBRC 14913.</title>
        <authorList>
            <person name="Komaki H."/>
            <person name="Tamura T."/>
        </authorList>
    </citation>
    <scope>NUCLEOTIDE SEQUENCE</scope>
    <source>
        <strain evidence="1">NBRC 14913</strain>
    </source>
</reference>
<dbReference type="Proteomes" id="UP000680865">
    <property type="component" value="Unassembled WGS sequence"/>
</dbReference>
<accession>A0A919T263</accession>
<keyword evidence="2" id="KW-1185">Reference proteome</keyword>
<protein>
    <submittedName>
        <fullName evidence="1">Uncharacterized protein</fullName>
    </submittedName>
</protein>
<dbReference type="RefSeq" id="WP_213002397.1">
    <property type="nucleotide sequence ID" value="NZ_BAAATW010000018.1"/>
</dbReference>
<dbReference type="AlphaFoldDB" id="A0A919T263"/>
<sequence length="68" mass="7351">MGSTVAELPDDPSILDETATYLRDFNTLEKQTTTAEQLYGAMLDRYPNRANPGSLWGGASIAAHGRHG</sequence>
<name>A0A919T263_9ACTN</name>
<proteinExistence type="predicted"/>
<evidence type="ECO:0000313" key="2">
    <source>
        <dbReference type="Proteomes" id="UP000680865"/>
    </source>
</evidence>
<comment type="caution">
    <text evidence="1">The sequence shown here is derived from an EMBL/GenBank/DDBJ whole genome shotgun (WGS) entry which is preliminary data.</text>
</comment>
<organism evidence="1 2">
    <name type="scientific">Winogradskya consettensis</name>
    <dbReference type="NCBI Taxonomy" id="113560"/>
    <lineage>
        <taxon>Bacteria</taxon>
        <taxon>Bacillati</taxon>
        <taxon>Actinomycetota</taxon>
        <taxon>Actinomycetes</taxon>
        <taxon>Micromonosporales</taxon>
        <taxon>Micromonosporaceae</taxon>
        <taxon>Winogradskya</taxon>
    </lineage>
</organism>
<evidence type="ECO:0000313" key="1">
    <source>
        <dbReference type="EMBL" id="GIM82146.1"/>
    </source>
</evidence>
<gene>
    <name evidence="1" type="ORF">Aco04nite_80120</name>
</gene>